<dbReference type="InterPro" id="IPR036625">
    <property type="entry name" value="E3-bd_dom_sf"/>
</dbReference>
<dbReference type="InterPro" id="IPR001078">
    <property type="entry name" value="2-oxoacid_DH_actylTfrase"/>
</dbReference>
<proteinExistence type="inferred from homology"/>
<dbReference type="SUPFAM" id="SSF47005">
    <property type="entry name" value="Peripheral subunit-binding domain of 2-oxo acid dehydrogenase complex"/>
    <property type="match status" value="1"/>
</dbReference>
<dbReference type="Pfam" id="PF00364">
    <property type="entry name" value="Biotin_lipoyl"/>
    <property type="match status" value="1"/>
</dbReference>
<dbReference type="SUPFAM" id="SSF52777">
    <property type="entry name" value="CoA-dependent acyltransferases"/>
    <property type="match status" value="1"/>
</dbReference>
<dbReference type="Gene3D" id="2.40.50.100">
    <property type="match status" value="1"/>
</dbReference>
<feature type="domain" description="Peripheral subunit-binding (PSBD)" evidence="7">
    <location>
        <begin position="118"/>
        <end position="155"/>
    </location>
</feature>
<dbReference type="PANTHER" id="PTHR23151:SF90">
    <property type="entry name" value="DIHYDROLIPOYLLYSINE-RESIDUE ACETYLTRANSFERASE COMPONENT OF PYRUVATE DEHYDROGENASE COMPLEX, MITOCHONDRIAL-RELATED"/>
    <property type="match status" value="1"/>
</dbReference>
<dbReference type="InterPro" id="IPR045257">
    <property type="entry name" value="E2/Pdx1"/>
</dbReference>
<dbReference type="OrthoDB" id="9805770at2"/>
<dbReference type="EMBL" id="NQWI01000180">
    <property type="protein sequence ID" value="PDW00534.1"/>
    <property type="molecule type" value="Genomic_DNA"/>
</dbReference>
<dbReference type="PROSITE" id="PS51826">
    <property type="entry name" value="PSBD"/>
    <property type="match status" value="1"/>
</dbReference>
<dbReference type="PANTHER" id="PTHR23151">
    <property type="entry name" value="DIHYDROLIPOAMIDE ACETYL/SUCCINYL-TRANSFERASE-RELATED"/>
    <property type="match status" value="1"/>
</dbReference>
<dbReference type="InterPro" id="IPR011053">
    <property type="entry name" value="Single_hybrid_motif"/>
</dbReference>
<evidence type="ECO:0000259" key="7">
    <source>
        <dbReference type="PROSITE" id="PS51826"/>
    </source>
</evidence>
<reference evidence="9" key="1">
    <citation type="submission" date="2017-08" db="EMBL/GenBank/DDBJ databases">
        <authorList>
            <person name="Grouzdev D.S."/>
            <person name="Gaisin V.A."/>
            <person name="Rysina M.S."/>
            <person name="Gorlenko V.M."/>
        </authorList>
    </citation>
    <scope>NUCLEOTIDE SEQUENCE [LARGE SCALE GENOMIC DNA]</scope>
    <source>
        <strain evidence="9">Kir15-3F</strain>
    </source>
</reference>
<keyword evidence="3 4" id="KW-0450">Lipoyl</keyword>
<evidence type="ECO:0000256" key="1">
    <source>
        <dbReference type="ARBA" id="ARBA00001938"/>
    </source>
</evidence>
<dbReference type="PROSITE" id="PS50968">
    <property type="entry name" value="BIOTINYL_LIPOYL"/>
    <property type="match status" value="1"/>
</dbReference>
<sequence length="407" mass="42576">MGEITMPRLSDTMAEGTVGRWLKQPGDQIQVGEIIAEIETDKATMELEAFERGTLQQIIIGEGQTVPIGEVIALMGDGPVVAAAPPRAPEAPAPAAAPAAPPDPAPAPQAKEENGRILASPLARRIANDLGLDLSQIEGSGPGGRIIKANVETFAAKQHSESDAPASPAVSAPPAAPAEANITPLSRMRKAIARTMNESKPGAPHIYVTIEVAMDALLKLREQIKAEGTQLSVNDFVVKAAAQALTKVPALNTSLVSTADGQLAIAQHPAINVSVAIALDDGLIAPAIRDTDKKSLGTISTEIRDLAERARAGRLKQHELEGATFQVTNLGMFGVVEFGSIITLPQAASLAVGAVRSLPVVRDNQVVIGQTMNLTLSADHRIVDGAVAARYLKELRALLEHPLAILI</sequence>
<evidence type="ECO:0000259" key="6">
    <source>
        <dbReference type="PROSITE" id="PS50968"/>
    </source>
</evidence>
<dbReference type="Proteomes" id="UP000220527">
    <property type="component" value="Unassembled WGS sequence"/>
</dbReference>
<evidence type="ECO:0000256" key="2">
    <source>
        <dbReference type="ARBA" id="ARBA00007317"/>
    </source>
</evidence>
<dbReference type="InterPro" id="IPR023213">
    <property type="entry name" value="CAT-like_dom_sf"/>
</dbReference>
<accession>A0A2A6RE62</accession>
<dbReference type="Pfam" id="PF00198">
    <property type="entry name" value="2-oxoacid_dh"/>
    <property type="match status" value="1"/>
</dbReference>
<dbReference type="GO" id="GO:0006086">
    <property type="term" value="P:pyruvate decarboxylation to acetyl-CoA"/>
    <property type="evidence" value="ECO:0007669"/>
    <property type="project" value="InterPro"/>
</dbReference>
<name>A0A2A6RE62_9CHLR</name>
<dbReference type="EC" id="2.3.1.-" evidence="4"/>
<keyword evidence="4" id="KW-0012">Acyltransferase</keyword>
<comment type="caution">
    <text evidence="8">The sequence shown here is derived from an EMBL/GenBank/DDBJ whole genome shotgun (WGS) entry which is preliminary data.</text>
</comment>
<dbReference type="SUPFAM" id="SSF51230">
    <property type="entry name" value="Single hybrid motif"/>
    <property type="match status" value="1"/>
</dbReference>
<comment type="similarity">
    <text evidence="2 4">Belongs to the 2-oxoacid dehydrogenase family.</text>
</comment>
<dbReference type="RefSeq" id="WP_097645956.1">
    <property type="nucleotide sequence ID" value="NZ_NQWI01000180.1"/>
</dbReference>
<gene>
    <name evidence="8" type="ORF">CJ255_20585</name>
</gene>
<evidence type="ECO:0000256" key="4">
    <source>
        <dbReference type="RuleBase" id="RU003423"/>
    </source>
</evidence>
<dbReference type="InterPro" id="IPR000089">
    <property type="entry name" value="Biotin_lipoyl"/>
</dbReference>
<keyword evidence="9" id="KW-1185">Reference proteome</keyword>
<feature type="region of interest" description="Disordered" evidence="5">
    <location>
        <begin position="85"/>
        <end position="113"/>
    </location>
</feature>
<evidence type="ECO:0000256" key="3">
    <source>
        <dbReference type="ARBA" id="ARBA00022823"/>
    </source>
</evidence>
<feature type="region of interest" description="Disordered" evidence="5">
    <location>
        <begin position="157"/>
        <end position="177"/>
    </location>
</feature>
<feature type="compositionally biased region" description="Low complexity" evidence="5">
    <location>
        <begin position="163"/>
        <end position="177"/>
    </location>
</feature>
<dbReference type="GO" id="GO:0016746">
    <property type="term" value="F:acyltransferase activity"/>
    <property type="evidence" value="ECO:0007669"/>
    <property type="project" value="UniProtKB-KW"/>
</dbReference>
<dbReference type="InterPro" id="IPR004167">
    <property type="entry name" value="PSBD"/>
</dbReference>
<dbReference type="AlphaFoldDB" id="A0A2A6RE62"/>
<organism evidence="8 9">
    <name type="scientific">Candidatus Viridilinea mediisalina</name>
    <dbReference type="NCBI Taxonomy" id="2024553"/>
    <lineage>
        <taxon>Bacteria</taxon>
        <taxon>Bacillati</taxon>
        <taxon>Chloroflexota</taxon>
        <taxon>Chloroflexia</taxon>
        <taxon>Chloroflexales</taxon>
        <taxon>Chloroflexineae</taxon>
        <taxon>Oscillochloridaceae</taxon>
        <taxon>Candidatus Viridilinea</taxon>
    </lineage>
</organism>
<dbReference type="Gene3D" id="3.30.559.10">
    <property type="entry name" value="Chloramphenicol acetyltransferase-like domain"/>
    <property type="match status" value="1"/>
</dbReference>
<evidence type="ECO:0000313" key="9">
    <source>
        <dbReference type="Proteomes" id="UP000220527"/>
    </source>
</evidence>
<comment type="cofactor">
    <cofactor evidence="1 4">
        <name>(R)-lipoate</name>
        <dbReference type="ChEBI" id="CHEBI:83088"/>
    </cofactor>
</comment>
<evidence type="ECO:0000256" key="5">
    <source>
        <dbReference type="SAM" id="MobiDB-lite"/>
    </source>
</evidence>
<dbReference type="Gene3D" id="4.10.320.10">
    <property type="entry name" value="E3-binding domain"/>
    <property type="match status" value="1"/>
</dbReference>
<feature type="domain" description="Lipoyl-binding" evidence="6">
    <location>
        <begin position="1"/>
        <end position="76"/>
    </location>
</feature>
<dbReference type="GO" id="GO:0045254">
    <property type="term" value="C:pyruvate dehydrogenase complex"/>
    <property type="evidence" value="ECO:0007669"/>
    <property type="project" value="InterPro"/>
</dbReference>
<protein>
    <recommendedName>
        <fullName evidence="4">Dihydrolipoamide acetyltransferase component of pyruvate dehydrogenase complex</fullName>
        <ecNumber evidence="4">2.3.1.-</ecNumber>
    </recommendedName>
</protein>
<dbReference type="Pfam" id="PF02817">
    <property type="entry name" value="E3_binding"/>
    <property type="match status" value="1"/>
</dbReference>
<evidence type="ECO:0000313" key="8">
    <source>
        <dbReference type="EMBL" id="PDW00534.1"/>
    </source>
</evidence>
<keyword evidence="4 8" id="KW-0808">Transferase</keyword>
<dbReference type="InterPro" id="IPR003016">
    <property type="entry name" value="2-oxoA_DH_lipoyl-BS"/>
</dbReference>
<dbReference type="CDD" id="cd06849">
    <property type="entry name" value="lipoyl_domain"/>
    <property type="match status" value="1"/>
</dbReference>
<dbReference type="PROSITE" id="PS00189">
    <property type="entry name" value="LIPOYL"/>
    <property type="match status" value="1"/>
</dbReference>